<dbReference type="Pfam" id="PF13912">
    <property type="entry name" value="zf-C2H2_6"/>
    <property type="match status" value="4"/>
</dbReference>
<keyword evidence="6" id="KW-0539">Nucleus</keyword>
<organism evidence="9 10">
    <name type="scientific">Polypedilum vanderplanki</name>
    <name type="common">Sleeping chironomid midge</name>
    <dbReference type="NCBI Taxonomy" id="319348"/>
    <lineage>
        <taxon>Eukaryota</taxon>
        <taxon>Metazoa</taxon>
        <taxon>Ecdysozoa</taxon>
        <taxon>Arthropoda</taxon>
        <taxon>Hexapoda</taxon>
        <taxon>Insecta</taxon>
        <taxon>Pterygota</taxon>
        <taxon>Neoptera</taxon>
        <taxon>Endopterygota</taxon>
        <taxon>Diptera</taxon>
        <taxon>Nematocera</taxon>
        <taxon>Chironomoidea</taxon>
        <taxon>Chironomidae</taxon>
        <taxon>Chironominae</taxon>
        <taxon>Polypedilum</taxon>
        <taxon>Polypedilum</taxon>
    </lineage>
</organism>
<keyword evidence="3" id="KW-0677">Repeat</keyword>
<comment type="subcellular location">
    <subcellularLocation>
        <location evidence="1">Nucleus</location>
    </subcellularLocation>
</comment>
<keyword evidence="5" id="KW-0862">Zinc</keyword>
<feature type="domain" description="C2H2-type" evidence="8">
    <location>
        <begin position="275"/>
        <end position="302"/>
    </location>
</feature>
<dbReference type="PROSITE" id="PS50157">
    <property type="entry name" value="ZINC_FINGER_C2H2_2"/>
    <property type="match status" value="13"/>
</dbReference>
<dbReference type="PANTHER" id="PTHR24376:SF216">
    <property type="entry name" value="ZINC FINGER PROTEIN 420-LIKE"/>
    <property type="match status" value="1"/>
</dbReference>
<evidence type="ECO:0000313" key="10">
    <source>
        <dbReference type="Proteomes" id="UP001107558"/>
    </source>
</evidence>
<dbReference type="InterPro" id="IPR013087">
    <property type="entry name" value="Znf_C2H2_type"/>
</dbReference>
<evidence type="ECO:0000256" key="7">
    <source>
        <dbReference type="PROSITE-ProRule" id="PRU00042"/>
    </source>
</evidence>
<dbReference type="InterPro" id="IPR008598">
    <property type="entry name" value="Di19_Zn-bd"/>
</dbReference>
<dbReference type="Pfam" id="PF00096">
    <property type="entry name" value="zf-C2H2"/>
    <property type="match status" value="3"/>
</dbReference>
<name>A0A9J6BGD5_POLVA</name>
<evidence type="ECO:0000256" key="1">
    <source>
        <dbReference type="ARBA" id="ARBA00004123"/>
    </source>
</evidence>
<feature type="domain" description="C2H2-type" evidence="8">
    <location>
        <begin position="693"/>
        <end position="715"/>
    </location>
</feature>
<evidence type="ECO:0000256" key="4">
    <source>
        <dbReference type="ARBA" id="ARBA00022771"/>
    </source>
</evidence>
<evidence type="ECO:0000259" key="8">
    <source>
        <dbReference type="PROSITE" id="PS50157"/>
    </source>
</evidence>
<comment type="caution">
    <text evidence="9">The sequence shown here is derived from an EMBL/GenBank/DDBJ whole genome shotgun (WGS) entry which is preliminary data.</text>
</comment>
<evidence type="ECO:0000313" key="9">
    <source>
        <dbReference type="EMBL" id="KAG5668945.1"/>
    </source>
</evidence>
<gene>
    <name evidence="9" type="ORF">PVAND_016851</name>
</gene>
<feature type="domain" description="C2H2-type" evidence="8">
    <location>
        <begin position="665"/>
        <end position="687"/>
    </location>
</feature>
<dbReference type="GO" id="GO:0008270">
    <property type="term" value="F:zinc ion binding"/>
    <property type="evidence" value="ECO:0007669"/>
    <property type="project" value="UniProtKB-KW"/>
</dbReference>
<dbReference type="InterPro" id="IPR036236">
    <property type="entry name" value="Znf_C2H2_sf"/>
</dbReference>
<feature type="domain" description="C2H2-type" evidence="8">
    <location>
        <begin position="541"/>
        <end position="571"/>
    </location>
</feature>
<feature type="domain" description="C2H2-type" evidence="8">
    <location>
        <begin position="450"/>
        <end position="477"/>
    </location>
</feature>
<dbReference type="OrthoDB" id="7788029at2759"/>
<accession>A0A9J6BGD5</accession>
<dbReference type="Gene3D" id="3.30.160.60">
    <property type="entry name" value="Classic Zinc Finger"/>
    <property type="match status" value="10"/>
</dbReference>
<feature type="domain" description="C2H2-type" evidence="8">
    <location>
        <begin position="185"/>
        <end position="213"/>
    </location>
</feature>
<dbReference type="SUPFAM" id="SSF57667">
    <property type="entry name" value="beta-beta-alpha zinc fingers"/>
    <property type="match status" value="10"/>
</dbReference>
<dbReference type="GO" id="GO:0005634">
    <property type="term" value="C:nucleus"/>
    <property type="evidence" value="ECO:0007669"/>
    <property type="project" value="UniProtKB-SubCell"/>
</dbReference>
<dbReference type="EMBL" id="JADBJN010000004">
    <property type="protein sequence ID" value="KAG5668945.1"/>
    <property type="molecule type" value="Genomic_DNA"/>
</dbReference>
<evidence type="ECO:0000256" key="2">
    <source>
        <dbReference type="ARBA" id="ARBA00022723"/>
    </source>
</evidence>
<evidence type="ECO:0000256" key="6">
    <source>
        <dbReference type="ARBA" id="ARBA00023242"/>
    </source>
</evidence>
<feature type="domain" description="C2H2-type" evidence="8">
    <location>
        <begin position="159"/>
        <end position="186"/>
    </location>
</feature>
<feature type="domain" description="C2H2-type" evidence="8">
    <location>
        <begin position="572"/>
        <end position="600"/>
    </location>
</feature>
<keyword evidence="2" id="KW-0479">Metal-binding</keyword>
<feature type="domain" description="C2H2-type" evidence="8">
    <location>
        <begin position="720"/>
        <end position="747"/>
    </location>
</feature>
<feature type="domain" description="C2H2-type" evidence="8">
    <location>
        <begin position="246"/>
        <end position="269"/>
    </location>
</feature>
<dbReference type="FunFam" id="3.30.160.60:FF:000100">
    <property type="entry name" value="Zinc finger 45-like"/>
    <property type="match status" value="2"/>
</dbReference>
<keyword evidence="4 7" id="KW-0863">Zinc-finger</keyword>
<feature type="domain" description="C2H2-type" evidence="8">
    <location>
        <begin position="633"/>
        <end position="661"/>
    </location>
</feature>
<dbReference type="AlphaFoldDB" id="A0A9J6BGD5"/>
<reference evidence="9" key="1">
    <citation type="submission" date="2021-03" db="EMBL/GenBank/DDBJ databases">
        <title>Chromosome level genome of the anhydrobiotic midge Polypedilum vanderplanki.</title>
        <authorList>
            <person name="Yoshida Y."/>
            <person name="Kikawada T."/>
            <person name="Gusev O."/>
        </authorList>
    </citation>
    <scope>NUCLEOTIDE SEQUENCE</scope>
    <source>
        <strain evidence="9">NIAS01</strain>
        <tissue evidence="9">Whole body or cell culture</tissue>
    </source>
</reference>
<sequence>MSQIGQEQHYKVIQVFQQQDVITEEVDLIEYEPEEGEGGEVVYELVELAQPSVEIKTGLYDKSINDNKFRCANRVCKRRNIVYDTKEELDVHNEVHIEQYRNAICPICNKELANSAKLEVHIELRHTPRHFTCDQCGKVFRSKDNLRLHMSHHRKYFHVECKACGRGYKSIQSLRYHLRQHFEHHQCETCGKVFEHKKLLLGHVAAMHNQDLQVHCRYCTRTFARSDVRDAHERDIHKNGAVTSHFKCNECTESFDLRDDLMSHKILNHFSGVIHTCEECGKNFKKKSLLDLHMNVHRKKSISCDVCKQMFTFITGLNKHKKLGRCKGPPSESLADVLTKEEIARIAKAQLQEITVNPKKDVEEEEETFEPEITIKKEFTVKKKAGRKPKVEKIEISKVTEEPMEVYEVEEIQPIVTSSSGRIIKRKLPNVLPQLPYRPNNFQKRTNVSFMCDICGIKMETKANLTSHLLTHYKEKSQKCQHCDESFPNMHALKQHCAREHQINENSSKEKRFECDQCGKRYITAHLLGIHKKSHENLREFKCTHEGCRFATNSPYDLKTHIKRMHNATKPFECPLCNKKFKRRCDMLYHKDSIHCDVKTYVKCPVCAKIILERGLQSHMINRHSEKAQIKPFECSICGKKERYERALQRHYDAVHEPKDRGVSYQCPECPATFYRRRDMSAHSFEHYTGEIFECSTCGNKYKSKKELTNHEYSHRVVEYPCNICNKIFQTKSGRGKHMRKHFSKKDYPTTEDDDVETVIDDNEIIYEEYEILEEAEQLVNVE</sequence>
<dbReference type="Proteomes" id="UP001107558">
    <property type="component" value="Chromosome 4"/>
</dbReference>
<dbReference type="GO" id="GO:0000978">
    <property type="term" value="F:RNA polymerase II cis-regulatory region sequence-specific DNA binding"/>
    <property type="evidence" value="ECO:0007669"/>
    <property type="project" value="TreeGrafter"/>
</dbReference>
<dbReference type="SMART" id="SM00355">
    <property type="entry name" value="ZnF_C2H2"/>
    <property type="match status" value="19"/>
</dbReference>
<feature type="domain" description="C2H2-type" evidence="8">
    <location>
        <begin position="513"/>
        <end position="540"/>
    </location>
</feature>
<proteinExistence type="predicted"/>
<evidence type="ECO:0000256" key="3">
    <source>
        <dbReference type="ARBA" id="ARBA00022737"/>
    </source>
</evidence>
<feature type="domain" description="C2H2-type" evidence="8">
    <location>
        <begin position="131"/>
        <end position="153"/>
    </location>
</feature>
<keyword evidence="10" id="KW-1185">Reference proteome</keyword>
<protein>
    <recommendedName>
        <fullName evidence="8">C2H2-type domain-containing protein</fullName>
    </recommendedName>
</protein>
<dbReference type="Pfam" id="PF05605">
    <property type="entry name" value="zf-Di19"/>
    <property type="match status" value="1"/>
</dbReference>
<dbReference type="GO" id="GO:0001228">
    <property type="term" value="F:DNA-binding transcription activator activity, RNA polymerase II-specific"/>
    <property type="evidence" value="ECO:0007669"/>
    <property type="project" value="TreeGrafter"/>
</dbReference>
<dbReference type="PROSITE" id="PS00028">
    <property type="entry name" value="ZINC_FINGER_C2H2_1"/>
    <property type="match status" value="11"/>
</dbReference>
<evidence type="ECO:0000256" key="5">
    <source>
        <dbReference type="ARBA" id="ARBA00022833"/>
    </source>
</evidence>
<dbReference type="PANTHER" id="PTHR24376">
    <property type="entry name" value="ZINC FINGER PROTEIN"/>
    <property type="match status" value="1"/>
</dbReference>